<comment type="subcellular location">
    <subcellularLocation>
        <location evidence="1">Cell membrane</location>
        <topology evidence="1">Multi-pass membrane protein</topology>
    </subcellularLocation>
</comment>
<dbReference type="InterPro" id="IPR051311">
    <property type="entry name" value="DedA_domain"/>
</dbReference>
<evidence type="ECO:0000256" key="7">
    <source>
        <dbReference type="SAM" id="Phobius"/>
    </source>
</evidence>
<dbReference type="Proteomes" id="UP000008366">
    <property type="component" value="Unassembled WGS sequence"/>
</dbReference>
<sequence>MAYGLIFLPLRPVLLAMSPEALAAISGSRLALVALGVLARTGEATLWWPVPLAIVSIMKFHAIFWWAGRLWGPAVLERFGGSTPRARRRIARAESLVRRYKVLAVAVTYVPLPIAREVVLAGIGAAGVRLRTFLIVDLAVALVTQLAFLGLGLAIGERAVPLLRQYAVWAGAISLAIVLAMLITWWRTRRRT</sequence>
<dbReference type="EMBL" id="BAHD01000051">
    <property type="protein sequence ID" value="GAB96869.1"/>
    <property type="molecule type" value="Genomic_DNA"/>
</dbReference>
<proteinExistence type="inferred from homology"/>
<feature type="transmembrane region" description="Helical" evidence="7">
    <location>
        <begin position="47"/>
        <end position="68"/>
    </location>
</feature>
<dbReference type="AlphaFoldDB" id="K6XDI9"/>
<evidence type="ECO:0000256" key="4">
    <source>
        <dbReference type="ARBA" id="ARBA00022692"/>
    </source>
</evidence>
<gene>
    <name evidence="8" type="ORF">KILIM_051_00100</name>
</gene>
<keyword evidence="3" id="KW-1003">Cell membrane</keyword>
<feature type="transmembrane region" description="Helical" evidence="7">
    <location>
        <begin position="133"/>
        <end position="155"/>
    </location>
</feature>
<protein>
    <recommendedName>
        <fullName evidence="10">DedA family protein</fullName>
    </recommendedName>
</protein>
<dbReference type="STRING" id="1184609.KILIM_051_00100"/>
<keyword evidence="6 7" id="KW-0472">Membrane</keyword>
<comment type="caution">
    <text evidence="8">The sequence shown here is derived from an EMBL/GenBank/DDBJ whole genome shotgun (WGS) entry which is preliminary data.</text>
</comment>
<dbReference type="GO" id="GO:0005886">
    <property type="term" value="C:plasma membrane"/>
    <property type="evidence" value="ECO:0007669"/>
    <property type="project" value="UniProtKB-SubCell"/>
</dbReference>
<name>K6XDI9_9MICO</name>
<evidence type="ECO:0008006" key="10">
    <source>
        <dbReference type="Google" id="ProtNLM"/>
    </source>
</evidence>
<evidence type="ECO:0000256" key="1">
    <source>
        <dbReference type="ARBA" id="ARBA00004651"/>
    </source>
</evidence>
<dbReference type="RefSeq" id="WP_006593401.1">
    <property type="nucleotide sequence ID" value="NZ_BAHD01000051.1"/>
</dbReference>
<dbReference type="PANTHER" id="PTHR42709:SF6">
    <property type="entry name" value="UNDECAPRENYL PHOSPHATE TRANSPORTER A"/>
    <property type="match status" value="1"/>
</dbReference>
<evidence type="ECO:0000313" key="8">
    <source>
        <dbReference type="EMBL" id="GAB96869.1"/>
    </source>
</evidence>
<evidence type="ECO:0000256" key="3">
    <source>
        <dbReference type="ARBA" id="ARBA00022475"/>
    </source>
</evidence>
<organism evidence="8 9">
    <name type="scientific">Kineosphaera limosa NBRC 100340</name>
    <dbReference type="NCBI Taxonomy" id="1184609"/>
    <lineage>
        <taxon>Bacteria</taxon>
        <taxon>Bacillati</taxon>
        <taxon>Actinomycetota</taxon>
        <taxon>Actinomycetes</taxon>
        <taxon>Micrococcales</taxon>
        <taxon>Dermatophilaceae</taxon>
        <taxon>Kineosphaera</taxon>
    </lineage>
</organism>
<keyword evidence="9" id="KW-1185">Reference proteome</keyword>
<feature type="transmembrane region" description="Helical" evidence="7">
    <location>
        <begin position="167"/>
        <end position="186"/>
    </location>
</feature>
<dbReference type="eggNOG" id="COG0586">
    <property type="taxonomic scope" value="Bacteria"/>
</dbReference>
<evidence type="ECO:0000256" key="6">
    <source>
        <dbReference type="ARBA" id="ARBA00023136"/>
    </source>
</evidence>
<dbReference type="PANTHER" id="PTHR42709">
    <property type="entry name" value="ALKALINE PHOSPHATASE LIKE PROTEIN"/>
    <property type="match status" value="1"/>
</dbReference>
<keyword evidence="5 7" id="KW-1133">Transmembrane helix</keyword>
<evidence type="ECO:0000313" key="9">
    <source>
        <dbReference type="Proteomes" id="UP000008366"/>
    </source>
</evidence>
<reference evidence="8 9" key="1">
    <citation type="submission" date="2012-08" db="EMBL/GenBank/DDBJ databases">
        <title>Whole genome shotgun sequence of Kineosphaera limosa NBRC 100340.</title>
        <authorList>
            <person name="Yoshida I."/>
            <person name="Isaki S."/>
            <person name="Hosoyama A."/>
            <person name="Tsuchikane K."/>
            <person name="Katsumata H."/>
            <person name="Ando Y."/>
            <person name="Ohji S."/>
            <person name="Hamada M."/>
            <person name="Tamura T."/>
            <person name="Yamazoe A."/>
            <person name="Yamazaki S."/>
            <person name="Fujita N."/>
        </authorList>
    </citation>
    <scope>NUCLEOTIDE SEQUENCE [LARGE SCALE GENOMIC DNA]</scope>
    <source>
        <strain evidence="8 9">NBRC 100340</strain>
    </source>
</reference>
<accession>K6XDI9</accession>
<evidence type="ECO:0000256" key="2">
    <source>
        <dbReference type="ARBA" id="ARBA00010792"/>
    </source>
</evidence>
<comment type="similarity">
    <text evidence="2">Belongs to the DedA family.</text>
</comment>
<evidence type="ECO:0000256" key="5">
    <source>
        <dbReference type="ARBA" id="ARBA00022989"/>
    </source>
</evidence>
<keyword evidence="4 7" id="KW-0812">Transmembrane</keyword>